<keyword evidence="1 4" id="KW-0808">Transferase</keyword>
<feature type="domain" description="Cytidyltransferase-like" evidence="3">
    <location>
        <begin position="10"/>
        <end position="138"/>
    </location>
</feature>
<name>A0A7H0YH14_9BACL</name>
<evidence type="ECO:0000313" key="4">
    <source>
        <dbReference type="EMBL" id="QNR70372.1"/>
    </source>
</evidence>
<dbReference type="EMBL" id="CP061173">
    <property type="protein sequence ID" value="QNR70372.1"/>
    <property type="molecule type" value="Genomic_DNA"/>
</dbReference>
<dbReference type="PANTHER" id="PTHR21342:SF0">
    <property type="entry name" value="BIFUNCTIONAL NMN ADENYLYLTRANSFERASE_NUDIX HYDROLASE"/>
    <property type="match status" value="1"/>
</dbReference>
<organism evidence="4 5">
    <name type="scientific">Paenibacillus peoriae</name>
    <dbReference type="NCBI Taxonomy" id="59893"/>
    <lineage>
        <taxon>Bacteria</taxon>
        <taxon>Bacillati</taxon>
        <taxon>Bacillota</taxon>
        <taxon>Bacilli</taxon>
        <taxon>Bacillales</taxon>
        <taxon>Paenibacillaceae</taxon>
        <taxon>Paenibacillus</taxon>
    </lineage>
</organism>
<evidence type="ECO:0000259" key="3">
    <source>
        <dbReference type="Pfam" id="PF01467"/>
    </source>
</evidence>
<evidence type="ECO:0000256" key="1">
    <source>
        <dbReference type="ARBA" id="ARBA00022679"/>
    </source>
</evidence>
<dbReference type="GO" id="GO:0016779">
    <property type="term" value="F:nucleotidyltransferase activity"/>
    <property type="evidence" value="ECO:0007669"/>
    <property type="project" value="UniProtKB-KW"/>
</dbReference>
<dbReference type="AlphaFoldDB" id="A0A7H0YH14"/>
<dbReference type="PANTHER" id="PTHR21342">
    <property type="entry name" value="PHOSPHOPANTETHEINE ADENYLYLTRANSFERASE"/>
    <property type="match status" value="1"/>
</dbReference>
<dbReference type="Pfam" id="PF01467">
    <property type="entry name" value="CTP_transf_like"/>
    <property type="match status" value="1"/>
</dbReference>
<dbReference type="Gene3D" id="3.40.50.620">
    <property type="entry name" value="HUPs"/>
    <property type="match status" value="1"/>
</dbReference>
<reference evidence="4 5" key="1">
    <citation type="submission" date="2020-09" db="EMBL/GenBank/DDBJ databases">
        <title>Characterization of Paenibacillus peoriae strain ZF390 with broad-spectrum antimicrobial activity as a potential biocontrol agent.</title>
        <authorList>
            <person name="Li L."/>
            <person name="Zhao Y."/>
            <person name="Li B."/>
            <person name="Xie X."/>
        </authorList>
    </citation>
    <scope>NUCLEOTIDE SEQUENCE [LARGE SCALE GENOMIC DNA]</scope>
    <source>
        <strain evidence="4 5">ZF390</strain>
        <plasmid evidence="4 5">pPlas1</plasmid>
    </source>
</reference>
<evidence type="ECO:0000313" key="5">
    <source>
        <dbReference type="Proteomes" id="UP000516384"/>
    </source>
</evidence>
<dbReference type="Proteomes" id="UP000516384">
    <property type="component" value="Plasmid pPlas1"/>
</dbReference>
<gene>
    <name evidence="4" type="ORF">IAQ67_28875</name>
</gene>
<geneLocation type="plasmid" evidence="4 5">
    <name>pPlas1</name>
</geneLocation>
<dbReference type="SUPFAM" id="SSF52374">
    <property type="entry name" value="Nucleotidylyl transferase"/>
    <property type="match status" value="1"/>
</dbReference>
<dbReference type="NCBIfam" id="TIGR00125">
    <property type="entry name" value="cyt_tran_rel"/>
    <property type="match status" value="1"/>
</dbReference>
<proteinExistence type="predicted"/>
<dbReference type="InterPro" id="IPR004821">
    <property type="entry name" value="Cyt_trans-like"/>
</dbReference>
<protein>
    <submittedName>
        <fullName evidence="4">Adenylyltransferase/cytidyltransferase family protein</fullName>
    </submittedName>
</protein>
<keyword evidence="2 4" id="KW-0548">Nucleotidyltransferase</keyword>
<keyword evidence="4" id="KW-0614">Plasmid</keyword>
<dbReference type="RefSeq" id="WP_190299679.1">
    <property type="nucleotide sequence ID" value="NZ_CP061173.1"/>
</dbReference>
<sequence>MTKPFKFGFIVGRFNHIHKGHESLINKGLEMCENLLVLVGSSQESGTMRNPFTVESRMYMIRQIYGDQVNVGFLPDTTHEDDVTYDWGKYVLRNVKLWASVYNLQPNPDVMIYGDDEERGGWYDPADIKEMVQVVVPRGKIDISATVIRRHLLEGNDLAWQSFVNPKLHRHYFTLREKLLEIPEYKEMFKK</sequence>
<evidence type="ECO:0000256" key="2">
    <source>
        <dbReference type="ARBA" id="ARBA00022695"/>
    </source>
</evidence>
<dbReference type="InterPro" id="IPR014729">
    <property type="entry name" value="Rossmann-like_a/b/a_fold"/>
</dbReference>
<accession>A0A7H0YH14</accession>